<reference evidence="27" key="1">
    <citation type="submission" date="2019-09" db="EMBL/GenBank/DDBJ databases">
        <title>Bird 10,000 Genomes (B10K) Project - Family phase.</title>
        <authorList>
            <person name="Zhang G."/>
        </authorList>
    </citation>
    <scope>NUCLEOTIDE SEQUENCE</scope>
    <source>
        <strain evidence="27">B10K-DU-024-03</strain>
        <tissue evidence="27">Muscle</tissue>
    </source>
</reference>
<accession>A0A851Z6K3</accession>
<dbReference type="GO" id="GO:0046872">
    <property type="term" value="F:metal ion binding"/>
    <property type="evidence" value="ECO:0007669"/>
    <property type="project" value="UniProtKB-KW"/>
</dbReference>
<dbReference type="FunFam" id="1.20.120.350:FF:000008">
    <property type="entry name" value="Voltage-dependent T-type calcium channel subunit alpha"/>
    <property type="match status" value="1"/>
</dbReference>
<evidence type="ECO:0000256" key="20">
    <source>
        <dbReference type="ARBA" id="ARBA00063857"/>
    </source>
</evidence>
<proteinExistence type="inferred from homology"/>
<feature type="region of interest" description="Disordered" evidence="24">
    <location>
        <begin position="1791"/>
        <end position="1816"/>
    </location>
</feature>
<feature type="region of interest" description="Disordered" evidence="24">
    <location>
        <begin position="388"/>
        <end position="445"/>
    </location>
</feature>
<evidence type="ECO:0000256" key="25">
    <source>
        <dbReference type="SAM" id="Phobius"/>
    </source>
</evidence>
<feature type="transmembrane region" description="Helical" evidence="25">
    <location>
        <begin position="885"/>
        <end position="909"/>
    </location>
</feature>
<keyword evidence="28" id="KW-1185">Reference proteome</keyword>
<comment type="subunit">
    <text evidence="20">Interacts (via N-terminal cytoplasmic domain) with STAC.</text>
</comment>
<dbReference type="FunFam" id="1.10.287.70:FF:000054">
    <property type="entry name" value="Voltage-dependent T-type calcium channel subunit alpha"/>
    <property type="match status" value="1"/>
</dbReference>
<feature type="transmembrane region" description="Helical" evidence="25">
    <location>
        <begin position="1444"/>
        <end position="1467"/>
    </location>
</feature>
<dbReference type="FunFam" id="1.10.287.70:FF:000014">
    <property type="entry name" value="Voltage-dependent T-type calcium channel subunit alpha"/>
    <property type="match status" value="1"/>
</dbReference>
<name>A0A851Z6K3_9AVES</name>
<feature type="domain" description="Ion transport" evidence="26">
    <location>
        <begin position="687"/>
        <end position="915"/>
    </location>
</feature>
<feature type="domain" description="Ion transport" evidence="26">
    <location>
        <begin position="5"/>
        <end position="334"/>
    </location>
</feature>
<keyword evidence="15" id="KW-0325">Glycoprotein</keyword>
<dbReference type="FunFam" id="1.20.120.350:FF:000012">
    <property type="entry name" value="Voltage-dependent T-type calcium channel subunit alpha"/>
    <property type="match status" value="1"/>
</dbReference>
<feature type="transmembrane region" description="Helical" evidence="25">
    <location>
        <begin position="688"/>
        <end position="709"/>
    </location>
</feature>
<dbReference type="FunFam" id="1.20.120.350:FF:000007">
    <property type="entry name" value="Voltage-dependent T-type calcium channel subunit alpha"/>
    <property type="match status" value="1"/>
</dbReference>
<dbReference type="InterPro" id="IPR050599">
    <property type="entry name" value="VDCC_alpha-1_subunit"/>
</dbReference>
<keyword evidence="3" id="KW-1003">Cell membrane</keyword>
<evidence type="ECO:0000256" key="24">
    <source>
        <dbReference type="SAM" id="MobiDB-lite"/>
    </source>
</evidence>
<evidence type="ECO:0000256" key="5">
    <source>
        <dbReference type="ARBA" id="ARBA00022673"/>
    </source>
</evidence>
<evidence type="ECO:0000256" key="3">
    <source>
        <dbReference type="ARBA" id="ARBA00022475"/>
    </source>
</evidence>
<feature type="transmembrane region" description="Helical" evidence="25">
    <location>
        <begin position="298"/>
        <end position="323"/>
    </location>
</feature>
<evidence type="ECO:0000256" key="1">
    <source>
        <dbReference type="ARBA" id="ARBA00004651"/>
    </source>
</evidence>
<feature type="compositionally biased region" description="Basic and acidic residues" evidence="24">
    <location>
        <begin position="2122"/>
        <end position="2136"/>
    </location>
</feature>
<feature type="transmembrane region" description="Helical" evidence="25">
    <location>
        <begin position="1523"/>
        <end position="1540"/>
    </location>
</feature>
<evidence type="ECO:0000256" key="10">
    <source>
        <dbReference type="ARBA" id="ARBA00022837"/>
    </source>
</evidence>
<dbReference type="FunFam" id="1.10.287.70:FF:000018">
    <property type="entry name" value="Voltage-dependent T-type calcium channel subunit alpha"/>
    <property type="match status" value="1"/>
</dbReference>
<comment type="similarity">
    <text evidence="19">Belongs to the calcium channel alpha-1 subunit (TC 1.A.1.11) family. CACNA1H subfamily.</text>
</comment>
<feature type="compositionally biased region" description="Low complexity" evidence="24">
    <location>
        <begin position="1026"/>
        <end position="1044"/>
    </location>
</feature>
<evidence type="ECO:0000256" key="2">
    <source>
        <dbReference type="ARBA" id="ARBA00022448"/>
    </source>
</evidence>
<protein>
    <recommendedName>
        <fullName evidence="21">Voltage-dependent T-type calcium channel subunit alpha-1H</fullName>
    </recommendedName>
    <alternativeName>
        <fullName evidence="22">Voltage-gated calcium channel subunit alpha Cav3.2</fullName>
    </alternativeName>
</protein>
<feature type="region of interest" description="Disordered" evidence="24">
    <location>
        <begin position="1933"/>
        <end position="2088"/>
    </location>
</feature>
<comment type="subcellular location">
    <subcellularLocation>
        <location evidence="1">Cell membrane</location>
        <topology evidence="1">Multi-pass membrane protein</topology>
    </subcellularLocation>
</comment>
<keyword evidence="6 25" id="KW-0812">Transmembrane</keyword>
<feature type="transmembrane region" description="Helical" evidence="25">
    <location>
        <begin position="1745"/>
        <end position="1766"/>
    </location>
</feature>
<evidence type="ECO:0000256" key="7">
    <source>
        <dbReference type="ARBA" id="ARBA00022723"/>
    </source>
</evidence>
<keyword evidence="16" id="KW-0407">Ion channel</keyword>
<keyword evidence="7" id="KW-0479">Metal-binding</keyword>
<feature type="transmembrane region" description="Helical" evidence="25">
    <location>
        <begin position="46"/>
        <end position="66"/>
    </location>
</feature>
<keyword evidence="10" id="KW-0106">Calcium</keyword>
<dbReference type="FunFam" id="1.10.287.70:FF:000053">
    <property type="entry name" value="Voltage-dependent T-type calcium channel subunit alpha"/>
    <property type="match status" value="1"/>
</dbReference>
<comment type="catalytic activity">
    <reaction evidence="17">
        <text>Ca(2+)(in) = Ca(2+)(out)</text>
        <dbReference type="Rhea" id="RHEA:29671"/>
        <dbReference type="ChEBI" id="CHEBI:29108"/>
    </reaction>
</comment>
<feature type="transmembrane region" description="Helical" evidence="25">
    <location>
        <begin position="1345"/>
        <end position="1364"/>
    </location>
</feature>
<evidence type="ECO:0000256" key="16">
    <source>
        <dbReference type="ARBA" id="ARBA00023303"/>
    </source>
</evidence>
<feature type="non-terminal residue" evidence="27">
    <location>
        <position position="1"/>
    </location>
</feature>
<comment type="function">
    <text evidence="18">Voltage-sensitive calcium channel that gives rise to T-type calcium currents. T-type calcium channels belong to the 'low-voltage activated (LVA)' group. A particularity of this type of channel is an opening at quite negative potentials, and a voltage-dependent inactivation. T-type channels serve pacemaking functions in both central neurons and cardiac nodal cells and support calcium signaling in secretory cells and vascular smooth muscle. They may also be involved in the modulation of firing patterns of neurons. In the adrenal zona glomerulosa, participates in the signaling pathway leading to aldosterone production in response to either AGT/angiotensin II, or hyperkalemia.</text>
</comment>
<feature type="domain" description="Ion transport" evidence="26">
    <location>
        <begin position="1523"/>
        <end position="1776"/>
    </location>
</feature>
<keyword evidence="5" id="KW-0107">Calcium channel</keyword>
<organism evidence="27 28">
    <name type="scientific">Halcyon senegalensis</name>
    <dbReference type="NCBI Taxonomy" id="342381"/>
    <lineage>
        <taxon>Eukaryota</taxon>
        <taxon>Metazoa</taxon>
        <taxon>Chordata</taxon>
        <taxon>Craniata</taxon>
        <taxon>Vertebrata</taxon>
        <taxon>Euteleostomi</taxon>
        <taxon>Archelosauria</taxon>
        <taxon>Archosauria</taxon>
        <taxon>Dinosauria</taxon>
        <taxon>Saurischia</taxon>
        <taxon>Theropoda</taxon>
        <taxon>Coelurosauria</taxon>
        <taxon>Aves</taxon>
        <taxon>Neognathae</taxon>
        <taxon>Neoaves</taxon>
        <taxon>Telluraves</taxon>
        <taxon>Coraciimorphae</taxon>
        <taxon>Coraciiformes</taxon>
        <taxon>Alcedinidae</taxon>
        <taxon>Halcyon</taxon>
    </lineage>
</organism>
<dbReference type="PRINTS" id="PR01629">
    <property type="entry name" value="TVDCCALPHA1"/>
</dbReference>
<evidence type="ECO:0000256" key="11">
    <source>
        <dbReference type="ARBA" id="ARBA00022882"/>
    </source>
</evidence>
<feature type="compositionally biased region" description="Low complexity" evidence="24">
    <location>
        <begin position="1791"/>
        <end position="1800"/>
    </location>
</feature>
<feature type="coiled-coil region" evidence="23">
    <location>
        <begin position="1476"/>
        <end position="1503"/>
    </location>
</feature>
<dbReference type="Pfam" id="PF00520">
    <property type="entry name" value="Ion_trans"/>
    <property type="match status" value="4"/>
</dbReference>
<evidence type="ECO:0000256" key="13">
    <source>
        <dbReference type="ARBA" id="ARBA00023065"/>
    </source>
</evidence>
<feature type="compositionally biased region" description="Polar residues" evidence="24">
    <location>
        <begin position="1014"/>
        <end position="1023"/>
    </location>
</feature>
<evidence type="ECO:0000256" key="6">
    <source>
        <dbReference type="ARBA" id="ARBA00022692"/>
    </source>
</evidence>
<feature type="region of interest" description="Disordered" evidence="24">
    <location>
        <begin position="457"/>
        <end position="481"/>
    </location>
</feature>
<keyword evidence="23" id="KW-0175">Coiled coil</keyword>
<evidence type="ECO:0000256" key="15">
    <source>
        <dbReference type="ARBA" id="ARBA00023180"/>
    </source>
</evidence>
<keyword evidence="8" id="KW-0677">Repeat</keyword>
<feature type="transmembrane region" description="Helical" evidence="25">
    <location>
        <begin position="1285"/>
        <end position="1310"/>
    </location>
</feature>
<feature type="transmembrane region" description="Helical" evidence="25">
    <location>
        <begin position="6"/>
        <end position="25"/>
    </location>
</feature>
<feature type="transmembrane region" description="Helical" evidence="25">
    <location>
        <begin position="271"/>
        <end position="292"/>
    </location>
</feature>
<evidence type="ECO:0000256" key="4">
    <source>
        <dbReference type="ARBA" id="ARBA00022568"/>
    </source>
</evidence>
<keyword evidence="11" id="KW-0851">Voltage-gated channel</keyword>
<gene>
    <name evidence="27" type="primary">Cacna1h</name>
    <name evidence="27" type="ORF">HALSEN_R11023</name>
</gene>
<feature type="compositionally biased region" description="Polar residues" evidence="24">
    <location>
        <begin position="1993"/>
        <end position="2003"/>
    </location>
</feature>
<evidence type="ECO:0000256" key="21">
    <source>
        <dbReference type="ARBA" id="ARBA00069349"/>
    </source>
</evidence>
<dbReference type="Gene3D" id="1.10.287.70">
    <property type="match status" value="4"/>
</dbReference>
<dbReference type="GO" id="GO:0008331">
    <property type="term" value="F:high voltage-gated calcium channel activity"/>
    <property type="evidence" value="ECO:0007669"/>
    <property type="project" value="TreeGrafter"/>
</dbReference>
<feature type="transmembrane region" description="Helical" evidence="25">
    <location>
        <begin position="138"/>
        <end position="161"/>
    </location>
</feature>
<evidence type="ECO:0000256" key="14">
    <source>
        <dbReference type="ARBA" id="ARBA00023136"/>
    </source>
</evidence>
<feature type="domain" description="Ion transport" evidence="26">
    <location>
        <begin position="1205"/>
        <end position="1477"/>
    </location>
</feature>
<feature type="compositionally biased region" description="Basic residues" evidence="24">
    <location>
        <begin position="653"/>
        <end position="667"/>
    </location>
</feature>
<keyword evidence="9" id="KW-0862">Zinc</keyword>
<evidence type="ECO:0000256" key="17">
    <source>
        <dbReference type="ARBA" id="ARBA00036634"/>
    </source>
</evidence>
<dbReference type="FunFam" id="1.10.287.70:FF:000557">
    <property type="entry name" value="Voltage-dependent calcium channel type A subunit alpha-1-like Protein"/>
    <property type="match status" value="1"/>
</dbReference>
<evidence type="ECO:0000256" key="8">
    <source>
        <dbReference type="ARBA" id="ARBA00022737"/>
    </source>
</evidence>
<evidence type="ECO:0000256" key="23">
    <source>
        <dbReference type="SAM" id="Coils"/>
    </source>
</evidence>
<feature type="transmembrane region" description="Helical" evidence="25">
    <location>
        <begin position="1245"/>
        <end position="1265"/>
    </location>
</feature>
<evidence type="ECO:0000256" key="9">
    <source>
        <dbReference type="ARBA" id="ARBA00022833"/>
    </source>
</evidence>
<feature type="transmembrane region" description="Helical" evidence="25">
    <location>
        <begin position="1658"/>
        <end position="1678"/>
    </location>
</feature>
<dbReference type="PANTHER" id="PTHR45628:SF37">
    <property type="entry name" value="VOLTAGE-DEPENDENT T-TYPE CALCIUM CHANNEL SUBUNIT ALPHA-1H"/>
    <property type="match status" value="1"/>
</dbReference>
<dbReference type="InterPro" id="IPR005821">
    <property type="entry name" value="Ion_trans_dom"/>
</dbReference>
<feature type="transmembrane region" description="Helical" evidence="25">
    <location>
        <begin position="721"/>
        <end position="744"/>
    </location>
</feature>
<evidence type="ECO:0000313" key="28">
    <source>
        <dbReference type="Proteomes" id="UP000648918"/>
    </source>
</evidence>
<feature type="compositionally biased region" description="Polar residues" evidence="24">
    <location>
        <begin position="396"/>
        <end position="405"/>
    </location>
</feature>
<dbReference type="GO" id="GO:0098703">
    <property type="term" value="P:calcium ion import across plasma membrane"/>
    <property type="evidence" value="ECO:0007669"/>
    <property type="project" value="TreeGrafter"/>
</dbReference>
<dbReference type="Gene3D" id="1.20.120.350">
    <property type="entry name" value="Voltage-gated potassium channels. Chain C"/>
    <property type="match status" value="4"/>
</dbReference>
<keyword evidence="13" id="KW-0406">Ion transport</keyword>
<keyword evidence="4" id="KW-0109">Calcium transport</keyword>
<feature type="transmembrane region" description="Helical" evidence="25">
    <location>
        <begin position="1560"/>
        <end position="1579"/>
    </location>
</feature>
<dbReference type="OrthoDB" id="416585at2759"/>
<dbReference type="EMBL" id="WBNJ01000201">
    <property type="protein sequence ID" value="NXD82261.1"/>
    <property type="molecule type" value="Genomic_DNA"/>
</dbReference>
<dbReference type="Proteomes" id="UP000648918">
    <property type="component" value="Unassembled WGS sequence"/>
</dbReference>
<comment type="caution">
    <text evidence="27">The sequence shown here is derived from an EMBL/GenBank/DDBJ whole genome shotgun (WGS) entry which is preliminary data.</text>
</comment>
<dbReference type="SUPFAM" id="SSF81324">
    <property type="entry name" value="Voltage-gated potassium channels"/>
    <property type="match status" value="4"/>
</dbReference>
<evidence type="ECO:0000256" key="22">
    <source>
        <dbReference type="ARBA" id="ARBA00078682"/>
    </source>
</evidence>
<dbReference type="FunFam" id="1.20.120.350:FF:000009">
    <property type="entry name" value="Voltage-dependent T-type calcium channel subunit alpha"/>
    <property type="match status" value="1"/>
</dbReference>
<feature type="region of interest" description="Disordered" evidence="24">
    <location>
        <begin position="2115"/>
        <end position="2192"/>
    </location>
</feature>
<feature type="region of interest" description="Disordered" evidence="24">
    <location>
        <begin position="644"/>
        <end position="667"/>
    </location>
</feature>
<keyword evidence="12 25" id="KW-1133">Transmembrane helix</keyword>
<evidence type="ECO:0000259" key="26">
    <source>
        <dbReference type="Pfam" id="PF00520"/>
    </source>
</evidence>
<evidence type="ECO:0000256" key="18">
    <source>
        <dbReference type="ARBA" id="ARBA00055553"/>
    </source>
</evidence>
<evidence type="ECO:0000256" key="19">
    <source>
        <dbReference type="ARBA" id="ARBA00060984"/>
    </source>
</evidence>
<keyword evidence="2" id="KW-0813">Transport</keyword>
<dbReference type="GO" id="GO:0005891">
    <property type="term" value="C:voltage-gated calcium channel complex"/>
    <property type="evidence" value="ECO:0007669"/>
    <property type="project" value="InterPro"/>
</dbReference>
<dbReference type="PANTHER" id="PTHR45628">
    <property type="entry name" value="VOLTAGE-DEPENDENT CALCIUM CHANNEL TYPE A SUBUNIT ALPHA-1"/>
    <property type="match status" value="1"/>
</dbReference>
<keyword evidence="14 25" id="KW-0472">Membrane</keyword>
<evidence type="ECO:0000313" key="27">
    <source>
        <dbReference type="EMBL" id="NXD82261.1"/>
    </source>
</evidence>
<feature type="compositionally biased region" description="Basic residues" evidence="24">
    <location>
        <begin position="406"/>
        <end position="431"/>
    </location>
</feature>
<dbReference type="InterPro" id="IPR005445">
    <property type="entry name" value="VDCC_T_a1"/>
</dbReference>
<feature type="transmembrane region" description="Helical" evidence="25">
    <location>
        <begin position="1690"/>
        <end position="1710"/>
    </location>
</feature>
<feature type="region of interest" description="Disordered" evidence="24">
    <location>
        <begin position="1014"/>
        <end position="1085"/>
    </location>
</feature>
<feature type="non-terminal residue" evidence="27">
    <location>
        <position position="2209"/>
    </location>
</feature>
<sequence length="2209" mass="249679">HPPLTWFEHVSMLVILLNCVTLGMFQPCEDVECQSERCTILEAFDDFIFAFFAVEMVIKMVALGIFGQKCYLGDTWNRLDFFIVMAGMMEYSLDGHNVSLSAIRTVRVLRPLRAINRVPSMRILVTLLLDTLPMLGNVLLLCFFVFFIFGIVGVQLWAGLLRNRCFLDRNFVMTYNLTFLHPYYRTDEAEENPFICSSHRENGMQKCSNIPNRKEYKVECTLSMDSYTPSLYNPDFSSRNACINWNQYYNVCMAGDVNPHNGAINFDNIGYAWIAIFQVITLEGWVDIMYYVMDAHSFYNFIYFILLIIVGSFFMINLCLVVIATQFSETKQRENQLMQEQRARYLSNDSTIASFSEPGSCYEELLKYICHIFRKVKRRTIRLYNNWQSKRRKKVNPNSTTNGQSHRGKKRITSIHHLIHHHHHHHHHHYHISNGSPRGPRSNPEICDLELKVMKPGGQLMLPSPSPNLQSPAPPPDSESVHSIYHADCHVEGPQVNCKSSNVPANVKLTAGLSNHGNMNYPTILPSPTSKARSMLRPYPVLGGEGEVSSQACPALLASLGKQRAISLRSLSVLTSPQAEYVHCKTCARGAHNPPGGTLTCELQDCPFCASLLEDPEFAFSDSDSCDSDSNGVYEFTQDLRHGDHRDQLQQQRGRRRRKKKKPKERNKVTRVWKAFGSKLKRIVESKYFNRGIMIAILINTLSMGIEYHEQPDELTNALEISNIVFTSMFALEMLLKLLAFGLFGYIKNPYNIFDGIIVVISVWEIIGQSDGGLSVLRTFRLLRVLKLVRFMPALRRQLVVLMKTMDNVATFCMLLMLFIFIFSILGMHLFGCKFSLKTDTGDTVPDRKNFDSLLWAIVTVFQILTQEDWNVVLYNGMASTSSWAALYFVALMTFGNYVLFNLLVAILVEGFQAEGDANRSDTDEDKTSANFDDDFEKLKDLRATEMKMYSLAVTPNGHLEGRGSMPPPIIMRTAATPMPTPKCSPHVDSVHTFVDSRRGSNASLDPLSYDQKSLSSLRSSPCANWGTSSNWGSRRSSWNSLGRAPSLKKKNQSGERESLLSGEGKGSTDDDSDDAKSSTVSRPSFHRRAESLDYRSSLDLPELLQLPAARHSLSLSPVAVLPAEYQDCNGKMLHVPSEFFLRVDGHKEDAMDYEDDMDDSYCYRIRKVLEPYKPRWCKTHEDWSLYLFSPQNRFRVMCQKVIAHKMFDHVVLVFIFLNCITIALERPDIDPHSTERIFLSVSNYIFTAIFVAEMMVKVVALGFFSGENTYLQSSWNVLDGVLVFVSIIDIIVSMASAGGAKILGVLRVLRLLRTLRPLRVISRAPGLKLVVETLISSLRPIGNIVLICCAFFIIFGILGVQLFKGKFYYCDGPDVKNITTKTDCTNAHYRWVRRKYNFDNLGQALMSLFVLSSKDGWVNIMYDGLDAVGIDQQPIQNHNPWMLLYFISFLLIVSFFVLNMFVGVVVENFHKCRQHQEAEEARRREEKRLRRLEKKRRKAQRRPYYADYSPARKYIHTLCTSHYLDLFITFIIGVNVITMSMEHYNQPKSLDEALKYCNYVFTIVFVFEAVLKLVAFGFRRFFKDRWNQLDLAIVLLSIVGITLEEIEMNAALPINPTIIRIMRVLRIARVLKLLKMATGMRALLDTVVQALPQVGNLGLLFMLLFFIYAALGVELFGKLDCSEENPCEGLSRHATFTNFGMAFLTLFRVSTGDNWNGIMKDTLRECTREDKHCLTYLPVISPVYFVTFVLIAQFVLVNVVVAVLMKHLEESNKEAKEDAEMDAEIELEMSRGASTSATGGSRGGAVAPESRAPYRTQETMKRLAVCSPPRCWMTPSPCLLALQGDAASLRPQDPQNLLTVRKISVSRMHSLPNDSYMFRPVMPAKAPFPLHEVEMETYPSKSQRGSITSIRSQPVGTCSSLRVPTESFQLAARSPNHEGRHRWKILPPHVTPRSPTLNKLLCRQAIRTDSMDGQTPDRKDSLQAEPGDTLPSAAQPQSTFTPSPLHPSAASLAGTPPCSPPSSPQRLPGTLARKHACGQRGIPSRPLSPSDSPPNPEGCLFESSDLADEENCSTTSLSGGSGKEKDLKKFYSIDTKGFLTKPSWADDQRRHSIEICPSVSDGDRGFEDPTKEKQRSPAHIPTESEYIHGARRKKKMSPPCISIDPPMEDDGGAASRTKPSENSMLRRRTPSCEFPLYRESLELAESQP</sequence>
<evidence type="ECO:0000256" key="12">
    <source>
        <dbReference type="ARBA" id="ARBA00022989"/>
    </source>
</evidence>
<dbReference type="InterPro" id="IPR027359">
    <property type="entry name" value="Volt_channel_dom_sf"/>
</dbReference>
<feature type="transmembrane region" description="Helical" evidence="25">
    <location>
        <begin position="809"/>
        <end position="831"/>
    </location>
</feature>